<evidence type="ECO:0000313" key="3">
    <source>
        <dbReference type="EMBL" id="CAH2264631.1"/>
    </source>
</evidence>
<comment type="caution">
    <text evidence="3">The sequence shown here is derived from an EMBL/GenBank/DDBJ whole genome shotgun (WGS) entry which is preliminary data.</text>
</comment>
<feature type="signal peptide" evidence="2">
    <location>
        <begin position="1"/>
        <end position="17"/>
    </location>
</feature>
<dbReference type="InterPro" id="IPR026714">
    <property type="entry name" value="SMAP"/>
</dbReference>
<proteinExistence type="predicted"/>
<accession>A0A8S4SH52</accession>
<evidence type="ECO:0000313" key="4">
    <source>
        <dbReference type="Proteomes" id="UP000838756"/>
    </source>
</evidence>
<dbReference type="InterPro" id="IPR031959">
    <property type="entry name" value="DUF4779"/>
</dbReference>
<keyword evidence="2" id="KW-0732">Signal</keyword>
<feature type="compositionally biased region" description="Polar residues" evidence="1">
    <location>
        <begin position="388"/>
        <end position="397"/>
    </location>
</feature>
<feature type="chain" id="PRO_5035738899" evidence="2">
    <location>
        <begin position="18"/>
        <end position="671"/>
    </location>
</feature>
<sequence>MTPLFWALVFIVSTCESLSIGAAKPNVTKRETNTKNIYPDWVPFKSDKGELIEELVPAAKSKPKKRLAHPKNFVLKAVAEPQDDYYDKGQGDSDNEDYYEKKEWADLHRGAKPVDPNTPINHTNISDIEGIVNIITKPKDDPVLRALKARSKKSKEEVKPQEKIKRQNEEESSDENTSKEEKDEQSKESNEDNKSKKEPNKSEVETDYEEESAEKKKTEKDIAKEKEQKQSEAKKKKLLESVDALKERHAVEQRTISEKLKEDEIYKEELERDRIKPRENNDKYAQDGTRWKKLPHEYEEYEDQNPVVKDKYKLNPLKPGSITTTTTTNSPKTLEKRKPKKNNKTVASGKLSVFRNPQLYILNDDEDTSTASTTTEIPAATRTRKPQKFSSRYSELSTPEEDNVRISLVPENSGSSEDEPTLFFPKVKKNKRKFKNKQTTPVPDSTAFSSVEKEKSSEVTGPDSTAENITVVAIPAEITAPSASDAHSSASNTAVTASQSAPTAIAAPLAVDSIQAETHKKEQKKNEDFDIETGNGKHHKSEHDEIHDEHGKKAYEGIHKDTKSNKGHHDKENHLDKYNDHGGIDKSHHDEDNHYGSHHHEEHGKKHAKYEESGKHSKGHSTKGSHDIHKKEEYEKKVEFFEEEGDSDEEEFDGGHGSKKEHSSVSTYPYR</sequence>
<evidence type="ECO:0000256" key="1">
    <source>
        <dbReference type="SAM" id="MobiDB-lite"/>
    </source>
</evidence>
<feature type="compositionally biased region" description="Basic and acidic residues" evidence="1">
    <location>
        <begin position="624"/>
        <end position="640"/>
    </location>
</feature>
<feature type="region of interest" description="Disordered" evidence="1">
    <location>
        <begin position="481"/>
        <end position="671"/>
    </location>
</feature>
<feature type="region of interest" description="Disordered" evidence="1">
    <location>
        <begin position="150"/>
        <end position="243"/>
    </location>
</feature>
<feature type="compositionally biased region" description="Acidic residues" evidence="1">
    <location>
        <begin position="641"/>
        <end position="652"/>
    </location>
</feature>
<organism evidence="3 4">
    <name type="scientific">Pararge aegeria aegeria</name>
    <dbReference type="NCBI Taxonomy" id="348720"/>
    <lineage>
        <taxon>Eukaryota</taxon>
        <taxon>Metazoa</taxon>
        <taxon>Ecdysozoa</taxon>
        <taxon>Arthropoda</taxon>
        <taxon>Hexapoda</taxon>
        <taxon>Insecta</taxon>
        <taxon>Pterygota</taxon>
        <taxon>Neoptera</taxon>
        <taxon>Endopterygota</taxon>
        <taxon>Lepidoptera</taxon>
        <taxon>Glossata</taxon>
        <taxon>Ditrysia</taxon>
        <taxon>Papilionoidea</taxon>
        <taxon>Nymphalidae</taxon>
        <taxon>Satyrinae</taxon>
        <taxon>Satyrini</taxon>
        <taxon>Parargina</taxon>
        <taxon>Pararge</taxon>
    </lineage>
</organism>
<feature type="compositionally biased region" description="Basic residues" evidence="1">
    <location>
        <begin position="426"/>
        <end position="436"/>
    </location>
</feature>
<gene>
    <name evidence="3" type="primary">jg6245</name>
    <name evidence="3" type="ORF">PAEG_LOCUS24651</name>
</gene>
<reference evidence="3" key="1">
    <citation type="submission" date="2022-03" db="EMBL/GenBank/DDBJ databases">
        <authorList>
            <person name="Lindestad O."/>
        </authorList>
    </citation>
    <scope>NUCLEOTIDE SEQUENCE</scope>
</reference>
<feature type="compositionally biased region" description="Polar residues" evidence="1">
    <location>
        <begin position="438"/>
        <end position="448"/>
    </location>
</feature>
<feature type="compositionally biased region" description="Low complexity" evidence="1">
    <location>
        <begin position="369"/>
        <end position="381"/>
    </location>
</feature>
<feature type="compositionally biased region" description="Basic and acidic residues" evidence="1">
    <location>
        <begin position="653"/>
        <end position="663"/>
    </location>
</feature>
<name>A0A8S4SH52_9NEOP</name>
<keyword evidence="4" id="KW-1185">Reference proteome</keyword>
<dbReference type="OrthoDB" id="7700767at2759"/>
<feature type="compositionally biased region" description="Basic and acidic residues" evidence="1">
    <location>
        <begin position="517"/>
        <end position="528"/>
    </location>
</feature>
<feature type="compositionally biased region" description="Low complexity" evidence="1">
    <location>
        <begin position="481"/>
        <end position="494"/>
    </location>
</feature>
<feature type="region of interest" description="Disordered" evidence="1">
    <location>
        <begin position="311"/>
        <end position="469"/>
    </location>
</feature>
<dbReference type="PANTHER" id="PTHR22175:SF0">
    <property type="entry name" value="SMALL ACIDIC PROTEIN"/>
    <property type="match status" value="1"/>
</dbReference>
<evidence type="ECO:0000256" key="2">
    <source>
        <dbReference type="SAM" id="SignalP"/>
    </source>
</evidence>
<dbReference type="Pfam" id="PF16009">
    <property type="entry name" value="DUF4779"/>
    <property type="match status" value="1"/>
</dbReference>
<protein>
    <submittedName>
        <fullName evidence="3">Jg6245 protein</fullName>
    </submittedName>
</protein>
<dbReference type="Proteomes" id="UP000838756">
    <property type="component" value="Unassembled WGS sequence"/>
</dbReference>
<feature type="compositionally biased region" description="Basic and acidic residues" evidence="1">
    <location>
        <begin position="176"/>
        <end position="204"/>
    </location>
</feature>
<dbReference type="AlphaFoldDB" id="A0A8S4SH52"/>
<feature type="compositionally biased region" description="Basic and acidic residues" evidence="1">
    <location>
        <begin position="255"/>
        <end position="285"/>
    </location>
</feature>
<feature type="region of interest" description="Disordered" evidence="1">
    <location>
        <begin position="255"/>
        <end position="288"/>
    </location>
</feature>
<feature type="compositionally biased region" description="Basic and acidic residues" evidence="1">
    <location>
        <begin position="154"/>
        <end position="169"/>
    </location>
</feature>
<dbReference type="PANTHER" id="PTHR22175">
    <property type="entry name" value="SMALL ACIDIC PROTEIN-RELATED"/>
    <property type="match status" value="1"/>
</dbReference>
<feature type="compositionally biased region" description="Basic and acidic residues" evidence="1">
    <location>
        <begin position="213"/>
        <end position="243"/>
    </location>
</feature>
<dbReference type="EMBL" id="CAKXAJ010026258">
    <property type="protein sequence ID" value="CAH2264631.1"/>
    <property type="molecule type" value="Genomic_DNA"/>
</dbReference>
<feature type="compositionally biased region" description="Basic and acidic residues" evidence="1">
    <location>
        <begin position="541"/>
        <end position="615"/>
    </location>
</feature>